<reference evidence="1" key="2">
    <citation type="submission" date="2025-09" db="UniProtKB">
        <authorList>
            <consortium name="Ensembl"/>
        </authorList>
    </citation>
    <scope>IDENTIFICATION</scope>
</reference>
<evidence type="ECO:0000313" key="2">
    <source>
        <dbReference type="Proteomes" id="UP000694551"/>
    </source>
</evidence>
<accession>A0A8D0FDE0</accession>
<protein>
    <recommendedName>
        <fullName evidence="3">C-type lectin domain family 2 member D</fullName>
    </recommendedName>
</protein>
<dbReference type="InterPro" id="IPR050828">
    <property type="entry name" value="C-type_lectin/matrix_domain"/>
</dbReference>
<sequence length="104" mass="11760">LAISKLKQWVNSTLGAKGLDLIPILPGSNFVLFSFVAAQHGRSHHGKFPPEQCPSEWIGYKKKCYFISEEEKNWTSSQTFCAKNQSLLAVFENQKEMVMGKKPQ</sequence>
<keyword evidence="2" id="KW-1185">Reference proteome</keyword>
<dbReference type="PANTHER" id="PTHR45710">
    <property type="entry name" value="C-TYPE LECTIN DOMAIN-CONTAINING PROTEIN 180"/>
    <property type="match status" value="1"/>
</dbReference>
<organism evidence="1 2">
    <name type="scientific">Strix occidentalis caurina</name>
    <name type="common">northern spotted owl</name>
    <dbReference type="NCBI Taxonomy" id="311401"/>
    <lineage>
        <taxon>Eukaryota</taxon>
        <taxon>Metazoa</taxon>
        <taxon>Chordata</taxon>
        <taxon>Craniata</taxon>
        <taxon>Vertebrata</taxon>
        <taxon>Euteleostomi</taxon>
        <taxon>Archelosauria</taxon>
        <taxon>Archosauria</taxon>
        <taxon>Dinosauria</taxon>
        <taxon>Saurischia</taxon>
        <taxon>Theropoda</taxon>
        <taxon>Coelurosauria</taxon>
        <taxon>Aves</taxon>
        <taxon>Neognathae</taxon>
        <taxon>Neoaves</taxon>
        <taxon>Telluraves</taxon>
        <taxon>Strigiformes</taxon>
        <taxon>Strigidae</taxon>
        <taxon>Strix</taxon>
    </lineage>
</organism>
<reference evidence="1" key="1">
    <citation type="submission" date="2025-08" db="UniProtKB">
        <authorList>
            <consortium name="Ensembl"/>
        </authorList>
    </citation>
    <scope>IDENTIFICATION</scope>
</reference>
<dbReference type="SUPFAM" id="SSF56436">
    <property type="entry name" value="C-type lectin-like"/>
    <property type="match status" value="1"/>
</dbReference>
<proteinExistence type="predicted"/>
<evidence type="ECO:0000313" key="1">
    <source>
        <dbReference type="Ensembl" id="ENSSOCP00000013795.1"/>
    </source>
</evidence>
<dbReference type="InterPro" id="IPR016186">
    <property type="entry name" value="C-type_lectin-like/link_sf"/>
</dbReference>
<dbReference type="Proteomes" id="UP000694551">
    <property type="component" value="Unplaced"/>
</dbReference>
<dbReference type="PANTHER" id="PTHR45710:SF35">
    <property type="entry name" value="C-TYPE LECTIN DOMAIN FAMILY 2 MEMBER D"/>
    <property type="match status" value="1"/>
</dbReference>
<dbReference type="Ensembl" id="ENSSOCT00000014163.1">
    <property type="protein sequence ID" value="ENSSOCP00000013795.1"/>
    <property type="gene ID" value="ENSSOCG00000010462.1"/>
</dbReference>
<dbReference type="InterPro" id="IPR016187">
    <property type="entry name" value="CTDL_fold"/>
</dbReference>
<evidence type="ECO:0008006" key="3">
    <source>
        <dbReference type="Google" id="ProtNLM"/>
    </source>
</evidence>
<name>A0A8D0FDE0_STROC</name>
<dbReference type="Gene3D" id="3.10.100.10">
    <property type="entry name" value="Mannose-Binding Protein A, subunit A"/>
    <property type="match status" value="1"/>
</dbReference>
<dbReference type="AlphaFoldDB" id="A0A8D0FDE0"/>